<gene>
    <name evidence="3" type="ORF">O3H35_06635</name>
    <name evidence="2" type="ORF">O3H54_01520</name>
</gene>
<dbReference type="AlphaFoldDB" id="A0A9E4ZYB3"/>
<accession>A0A9E4ZYB3</accession>
<feature type="transmembrane region" description="Helical" evidence="1">
    <location>
        <begin position="44"/>
        <end position="62"/>
    </location>
</feature>
<dbReference type="Proteomes" id="UP001074446">
    <property type="component" value="Unassembled WGS sequence"/>
</dbReference>
<organism evidence="2 4">
    <name type="scientific">Methanobacterium veterum</name>
    <dbReference type="NCBI Taxonomy" id="408577"/>
    <lineage>
        <taxon>Archaea</taxon>
        <taxon>Methanobacteriati</taxon>
        <taxon>Methanobacteriota</taxon>
        <taxon>Methanomada group</taxon>
        <taxon>Methanobacteria</taxon>
        <taxon>Methanobacteriales</taxon>
        <taxon>Methanobacteriaceae</taxon>
        <taxon>Methanobacterium</taxon>
    </lineage>
</organism>
<comment type="caution">
    <text evidence="2">The sequence shown here is derived from an EMBL/GenBank/DDBJ whole genome shotgun (WGS) entry which is preliminary data.</text>
</comment>
<proteinExistence type="predicted"/>
<reference evidence="2" key="1">
    <citation type="submission" date="2022-12" db="EMBL/GenBank/DDBJ databases">
        <title>Reclassification of two methanogenic archaea species isolated from the Kolyma lowland permafrost.</title>
        <authorList>
            <person name="Trubitsyn V.E."/>
            <person name="Rivkina E.M."/>
            <person name="Shcherbakova V.A."/>
        </authorList>
    </citation>
    <scope>NUCLEOTIDE SEQUENCE</scope>
    <source>
        <strain evidence="2">M2</strain>
        <strain evidence="3">MK4</strain>
    </source>
</reference>
<keyword evidence="1" id="KW-1133">Transmembrane helix</keyword>
<dbReference type="Proteomes" id="UP001068021">
    <property type="component" value="Unassembled WGS sequence"/>
</dbReference>
<evidence type="ECO:0000313" key="2">
    <source>
        <dbReference type="EMBL" id="MCZ3364550.1"/>
    </source>
</evidence>
<dbReference type="EMBL" id="JAPVES010000030">
    <property type="protein sequence ID" value="MCZ3372304.1"/>
    <property type="molecule type" value="Genomic_DNA"/>
</dbReference>
<evidence type="ECO:0000313" key="3">
    <source>
        <dbReference type="EMBL" id="MCZ3372304.1"/>
    </source>
</evidence>
<keyword evidence="1" id="KW-0812">Transmembrane</keyword>
<name>A0A9E4ZYB3_9EURY</name>
<dbReference type="EMBL" id="JAPVER010000018">
    <property type="protein sequence ID" value="MCZ3364550.1"/>
    <property type="molecule type" value="Genomic_DNA"/>
</dbReference>
<sequence>MNKKEINGKTTECASKMHILLFITGFILLGAVLELIFGENATKVFPIVLIAMYIIYIYIKYLKQFKISKLLNLRVNNVNGG</sequence>
<evidence type="ECO:0000313" key="4">
    <source>
        <dbReference type="Proteomes" id="UP001068021"/>
    </source>
</evidence>
<evidence type="ECO:0000256" key="1">
    <source>
        <dbReference type="SAM" id="Phobius"/>
    </source>
</evidence>
<feature type="transmembrane region" description="Helical" evidence="1">
    <location>
        <begin position="20"/>
        <end position="38"/>
    </location>
</feature>
<protein>
    <submittedName>
        <fullName evidence="2">Uncharacterized protein</fullName>
    </submittedName>
</protein>
<dbReference type="RefSeq" id="WP_157197511.1">
    <property type="nucleotide sequence ID" value="NZ_JAPVER010000018.1"/>
</dbReference>
<keyword evidence="4" id="KW-1185">Reference proteome</keyword>
<keyword evidence="1" id="KW-0472">Membrane</keyword>